<gene>
    <name evidence="1" type="ORF">E2C01_039355</name>
</gene>
<name>A0A5B7FKK0_PORTR</name>
<dbReference type="InterPro" id="IPR011015">
    <property type="entry name" value="LEM/LEM-like_dom_sf"/>
</dbReference>
<sequence length="134" mass="14895">MCRGERAIRCERRLAVGGQQLINELVTHGVELPASTAKKSEYVKIYEKYVAPVAQSKGDFSSDDEDLPVNDVKAQVTMDTSTMVINGLDVTSLHDDDLYARLQDLGSPVGPIVGECLHFWDWHYVDCVCVCVFT</sequence>
<keyword evidence="2" id="KW-1185">Reference proteome</keyword>
<dbReference type="SUPFAM" id="SSF63451">
    <property type="entry name" value="LEM domain"/>
    <property type="match status" value="1"/>
</dbReference>
<reference evidence="1 2" key="1">
    <citation type="submission" date="2019-05" db="EMBL/GenBank/DDBJ databases">
        <title>Another draft genome of Portunus trituberculatus and its Hox gene families provides insights of decapod evolution.</title>
        <authorList>
            <person name="Jeong J.-H."/>
            <person name="Song I."/>
            <person name="Kim S."/>
            <person name="Choi T."/>
            <person name="Kim D."/>
            <person name="Ryu S."/>
            <person name="Kim W."/>
        </authorList>
    </citation>
    <scope>NUCLEOTIDE SEQUENCE [LARGE SCALE GENOMIC DNA]</scope>
    <source>
        <tissue evidence="1">Muscle</tissue>
    </source>
</reference>
<dbReference type="PANTHER" id="PTHR12019">
    <property type="entry name" value="LAMINA-ASSOCIATED POLYPEPTIDE THYMOPOIETIN"/>
    <property type="match status" value="1"/>
</dbReference>
<dbReference type="Gene3D" id="1.10.720.40">
    <property type="match status" value="2"/>
</dbReference>
<proteinExistence type="predicted"/>
<organism evidence="1 2">
    <name type="scientific">Portunus trituberculatus</name>
    <name type="common">Swimming crab</name>
    <name type="synonym">Neptunus trituberculatus</name>
    <dbReference type="NCBI Taxonomy" id="210409"/>
    <lineage>
        <taxon>Eukaryota</taxon>
        <taxon>Metazoa</taxon>
        <taxon>Ecdysozoa</taxon>
        <taxon>Arthropoda</taxon>
        <taxon>Crustacea</taxon>
        <taxon>Multicrustacea</taxon>
        <taxon>Malacostraca</taxon>
        <taxon>Eumalacostraca</taxon>
        <taxon>Eucarida</taxon>
        <taxon>Decapoda</taxon>
        <taxon>Pleocyemata</taxon>
        <taxon>Brachyura</taxon>
        <taxon>Eubrachyura</taxon>
        <taxon>Portunoidea</taxon>
        <taxon>Portunidae</taxon>
        <taxon>Portuninae</taxon>
        <taxon>Portunus</taxon>
    </lineage>
</organism>
<dbReference type="EMBL" id="VSRR010006824">
    <property type="protein sequence ID" value="MPC45649.1"/>
    <property type="molecule type" value="Genomic_DNA"/>
</dbReference>
<evidence type="ECO:0000313" key="1">
    <source>
        <dbReference type="EMBL" id="MPC45649.1"/>
    </source>
</evidence>
<dbReference type="Proteomes" id="UP000324222">
    <property type="component" value="Unassembled WGS sequence"/>
</dbReference>
<dbReference type="PANTHER" id="PTHR12019:SF9">
    <property type="entry name" value="THYMOPOIETIN"/>
    <property type="match status" value="1"/>
</dbReference>
<protein>
    <submittedName>
        <fullName evidence="1">Uncharacterized protein</fullName>
    </submittedName>
</protein>
<dbReference type="InterPro" id="IPR051656">
    <property type="entry name" value="LEM_domain"/>
</dbReference>
<accession>A0A5B7FKK0</accession>
<dbReference type="CDD" id="cd12935">
    <property type="entry name" value="LEM_like"/>
    <property type="match status" value="1"/>
</dbReference>
<evidence type="ECO:0000313" key="2">
    <source>
        <dbReference type="Proteomes" id="UP000324222"/>
    </source>
</evidence>
<dbReference type="OrthoDB" id="6363067at2759"/>
<comment type="caution">
    <text evidence="1">The sequence shown here is derived from an EMBL/GenBank/DDBJ whole genome shotgun (WGS) entry which is preliminary data.</text>
</comment>
<dbReference type="AlphaFoldDB" id="A0A5B7FKK0"/>